<dbReference type="EMBL" id="JANDBD010000001">
    <property type="protein sequence ID" value="MCP9270627.1"/>
    <property type="molecule type" value="Genomic_DNA"/>
</dbReference>
<dbReference type="Proteomes" id="UP001651690">
    <property type="component" value="Unassembled WGS sequence"/>
</dbReference>
<name>A0ABT1LYE4_9MYCO</name>
<sequence length="68" mass="6926">MTTAIRLTLAGIFTALLLGVVYASGEWGHVIATTAGFATAIALLGAAVLGWERVVTSAESAGLVDLEH</sequence>
<keyword evidence="1" id="KW-0812">Transmembrane</keyword>
<comment type="caution">
    <text evidence="2">The sequence shown here is derived from an EMBL/GenBank/DDBJ whole genome shotgun (WGS) entry which is preliminary data.</text>
</comment>
<feature type="transmembrane region" description="Helical" evidence="1">
    <location>
        <begin position="33"/>
        <end position="51"/>
    </location>
</feature>
<protein>
    <recommendedName>
        <fullName evidence="4">UsfY protein</fullName>
    </recommendedName>
</protein>
<evidence type="ECO:0000256" key="1">
    <source>
        <dbReference type="SAM" id="Phobius"/>
    </source>
</evidence>
<evidence type="ECO:0000313" key="3">
    <source>
        <dbReference type="Proteomes" id="UP001651690"/>
    </source>
</evidence>
<gene>
    <name evidence="2" type="ORF">NM203_00355</name>
</gene>
<keyword evidence="1" id="KW-1133">Transmembrane helix</keyword>
<dbReference type="RefSeq" id="WP_255057601.1">
    <property type="nucleotide sequence ID" value="NZ_JANDBD010000001.1"/>
</dbReference>
<keyword evidence="3" id="KW-1185">Reference proteome</keyword>
<accession>A0ABT1LYE4</accession>
<keyword evidence="1" id="KW-0472">Membrane</keyword>
<evidence type="ECO:0000313" key="2">
    <source>
        <dbReference type="EMBL" id="MCP9270627.1"/>
    </source>
</evidence>
<evidence type="ECO:0008006" key="4">
    <source>
        <dbReference type="Google" id="ProtNLM"/>
    </source>
</evidence>
<reference evidence="2 3" key="1">
    <citation type="submission" date="2022-06" db="EMBL/GenBank/DDBJ databases">
        <title>Mycolicibacterium sp. CAU 1645 isolated from seawater.</title>
        <authorList>
            <person name="Kim W."/>
        </authorList>
    </citation>
    <scope>NUCLEOTIDE SEQUENCE [LARGE SCALE GENOMIC DNA]</scope>
    <source>
        <strain evidence="2 3">CAU 1645</strain>
    </source>
</reference>
<organism evidence="2 3">
    <name type="scientific">Mycolicibacterium arenosum</name>
    <dbReference type="NCBI Taxonomy" id="2952157"/>
    <lineage>
        <taxon>Bacteria</taxon>
        <taxon>Bacillati</taxon>
        <taxon>Actinomycetota</taxon>
        <taxon>Actinomycetes</taxon>
        <taxon>Mycobacteriales</taxon>
        <taxon>Mycobacteriaceae</taxon>
        <taxon>Mycolicibacterium</taxon>
    </lineage>
</organism>
<proteinExistence type="predicted"/>